<evidence type="ECO:0000313" key="3">
    <source>
        <dbReference type="Proteomes" id="UP000242525"/>
    </source>
</evidence>
<keyword evidence="3" id="KW-1185">Reference proteome</keyword>
<proteinExistence type="predicted"/>
<organism evidence="2 3">
    <name type="scientific">Geotrichum candidum</name>
    <name type="common">Oospora lactis</name>
    <name type="synonym">Dipodascus geotrichum</name>
    <dbReference type="NCBI Taxonomy" id="1173061"/>
    <lineage>
        <taxon>Eukaryota</taxon>
        <taxon>Fungi</taxon>
        <taxon>Dikarya</taxon>
        <taxon>Ascomycota</taxon>
        <taxon>Saccharomycotina</taxon>
        <taxon>Dipodascomycetes</taxon>
        <taxon>Dipodascales</taxon>
        <taxon>Dipodascaceae</taxon>
        <taxon>Geotrichum</taxon>
    </lineage>
</organism>
<feature type="region of interest" description="Disordered" evidence="1">
    <location>
        <begin position="1"/>
        <end position="123"/>
    </location>
</feature>
<name>A0A0J9XE09_GEOCN</name>
<evidence type="ECO:0000256" key="1">
    <source>
        <dbReference type="SAM" id="MobiDB-lite"/>
    </source>
</evidence>
<dbReference type="Proteomes" id="UP000242525">
    <property type="component" value="Unassembled WGS sequence"/>
</dbReference>
<reference evidence="2" key="1">
    <citation type="submission" date="2014-03" db="EMBL/GenBank/DDBJ databases">
        <authorList>
            <person name="Casaregola S."/>
        </authorList>
    </citation>
    <scope>NUCLEOTIDE SEQUENCE [LARGE SCALE GENOMIC DNA]</scope>
    <source>
        <strain evidence="2">CLIB 918</strain>
    </source>
</reference>
<dbReference type="EMBL" id="CCBN010000011">
    <property type="protein sequence ID" value="CDO55529.1"/>
    <property type="molecule type" value="Genomic_DNA"/>
</dbReference>
<feature type="compositionally biased region" description="Basic and acidic residues" evidence="1">
    <location>
        <begin position="88"/>
        <end position="98"/>
    </location>
</feature>
<gene>
    <name evidence="2" type="ORF">BN980_GECA11s02617g</name>
</gene>
<protein>
    <submittedName>
        <fullName evidence="2">Uncharacterized protein</fullName>
    </submittedName>
</protein>
<evidence type="ECO:0000313" key="2">
    <source>
        <dbReference type="EMBL" id="CDO55529.1"/>
    </source>
</evidence>
<feature type="compositionally biased region" description="Acidic residues" evidence="1">
    <location>
        <begin position="114"/>
        <end position="123"/>
    </location>
</feature>
<comment type="caution">
    <text evidence="2">The sequence shown here is derived from an EMBL/GenBank/DDBJ whole genome shotgun (WGS) entry which is preliminary data.</text>
</comment>
<dbReference type="AlphaFoldDB" id="A0A0J9XE09"/>
<accession>A0A0J9XE09</accession>
<feature type="compositionally biased region" description="Acidic residues" evidence="1">
    <location>
        <begin position="59"/>
        <end position="72"/>
    </location>
</feature>
<dbReference type="OrthoDB" id="4097069at2759"/>
<sequence>MVLHNSKWDRKATRNYYKKHGMAPPPRKPRQPGPHNNNGTNAAVEGSSDNEAHSRSGSEEDYDDELVEEEINNPDNISSLVPDLPDAAAKKSKWDRPRQKVLNSNSWRYGDQAGGEEEEDERLMDEAQLEQLGFERAQRQIEQEELALARNIKFDPREIDLNKPFQSAITAMSNKSKKKSRHSDLKEEIYSGDQDADLSEFLIADEADTSGATIATAAVKPTKGNIHKLEDKTEFYKLQREIEKSKAAKEIERKFGASAKNSGKNSSSSKKSAMISDEQNIDDFLSSIDGLSVSNSGTTSVDADELDELLAAATSGNTVNPSFSNTASQTSRTVEAPGEKISLFAGSQVQKQPAQKAVQYNEAWLDNLLN</sequence>
<feature type="compositionally biased region" description="Basic and acidic residues" evidence="1">
    <location>
        <begin position="1"/>
        <end position="12"/>
    </location>
</feature>